<protein>
    <recommendedName>
        <fullName evidence="4">Vesicle-fusing ATPase</fullName>
        <ecNumber evidence="4">3.6.4.6</ecNumber>
    </recommendedName>
</protein>
<keyword evidence="4" id="KW-0963">Cytoplasm</keyword>
<keyword evidence="2 4" id="KW-0547">Nucleotide-binding</keyword>
<proteinExistence type="inferred from homology"/>
<comment type="caution">
    <text evidence="5">The sequence shown here is derived from an EMBL/GenBank/DDBJ whole genome shotgun (WGS) entry which is preliminary data.</text>
</comment>
<keyword evidence="4" id="KW-0460">Magnesium</keyword>
<keyword evidence="4" id="KW-0813">Transport</keyword>
<dbReference type="EC" id="3.6.4.6" evidence="4"/>
<dbReference type="Gene3D" id="3.40.30.10">
    <property type="entry name" value="Glutaredoxin"/>
    <property type="match status" value="1"/>
</dbReference>
<dbReference type="EMBL" id="PKPP01003209">
    <property type="protein sequence ID" value="PWA70618.1"/>
    <property type="molecule type" value="Genomic_DNA"/>
</dbReference>
<dbReference type="InterPro" id="IPR039812">
    <property type="entry name" value="Vesicle-fus_ATPase"/>
</dbReference>
<evidence type="ECO:0000256" key="3">
    <source>
        <dbReference type="ARBA" id="ARBA00022840"/>
    </source>
</evidence>
<dbReference type="Proteomes" id="UP000245207">
    <property type="component" value="Unassembled WGS sequence"/>
</dbReference>
<comment type="similarity">
    <text evidence="1 4">Belongs to the AAA ATPase family.</text>
</comment>
<dbReference type="AlphaFoldDB" id="A0A2U1NAV1"/>
<keyword evidence="4" id="KW-0479">Metal-binding</keyword>
<evidence type="ECO:0000256" key="2">
    <source>
        <dbReference type="ARBA" id="ARBA00022741"/>
    </source>
</evidence>
<dbReference type="GO" id="GO:0016887">
    <property type="term" value="F:ATP hydrolysis activity"/>
    <property type="evidence" value="ECO:0007669"/>
    <property type="project" value="InterPro"/>
</dbReference>
<accession>A0A2U1NAV1</accession>
<comment type="catalytic activity">
    <reaction evidence="4">
        <text>ATP + H2O = ADP + phosphate + H(+)</text>
        <dbReference type="Rhea" id="RHEA:13065"/>
        <dbReference type="ChEBI" id="CHEBI:15377"/>
        <dbReference type="ChEBI" id="CHEBI:15378"/>
        <dbReference type="ChEBI" id="CHEBI:30616"/>
        <dbReference type="ChEBI" id="CHEBI:43474"/>
        <dbReference type="ChEBI" id="CHEBI:456216"/>
        <dbReference type="EC" id="3.6.4.6"/>
    </reaction>
</comment>
<name>A0A2U1NAV1_ARTAN</name>
<dbReference type="STRING" id="35608.A0A2U1NAV1"/>
<organism evidence="5 6">
    <name type="scientific">Artemisia annua</name>
    <name type="common">Sweet wormwood</name>
    <dbReference type="NCBI Taxonomy" id="35608"/>
    <lineage>
        <taxon>Eukaryota</taxon>
        <taxon>Viridiplantae</taxon>
        <taxon>Streptophyta</taxon>
        <taxon>Embryophyta</taxon>
        <taxon>Tracheophyta</taxon>
        <taxon>Spermatophyta</taxon>
        <taxon>Magnoliopsida</taxon>
        <taxon>eudicotyledons</taxon>
        <taxon>Gunneridae</taxon>
        <taxon>Pentapetalae</taxon>
        <taxon>asterids</taxon>
        <taxon>campanulids</taxon>
        <taxon>Asterales</taxon>
        <taxon>Asteraceae</taxon>
        <taxon>Asteroideae</taxon>
        <taxon>Anthemideae</taxon>
        <taxon>Artemisiinae</taxon>
        <taxon>Artemisia</taxon>
    </lineage>
</organism>
<keyword evidence="4" id="KW-0653">Protein transport</keyword>
<dbReference type="GO" id="GO:0006891">
    <property type="term" value="P:intra-Golgi vesicle-mediated transport"/>
    <property type="evidence" value="ECO:0007669"/>
    <property type="project" value="TreeGrafter"/>
</dbReference>
<comment type="cofactor">
    <cofactor evidence="4">
        <name>Mg(2+)</name>
        <dbReference type="ChEBI" id="CHEBI:18420"/>
    </cofactor>
    <text evidence="4">Binds 1 Mg(2+) ion per subunit.</text>
</comment>
<reference evidence="5 6" key="1">
    <citation type="journal article" date="2018" name="Mol. Plant">
        <title>The genome of Artemisia annua provides insight into the evolution of Asteraceae family and artemisinin biosynthesis.</title>
        <authorList>
            <person name="Shen Q."/>
            <person name="Zhang L."/>
            <person name="Liao Z."/>
            <person name="Wang S."/>
            <person name="Yan T."/>
            <person name="Shi P."/>
            <person name="Liu M."/>
            <person name="Fu X."/>
            <person name="Pan Q."/>
            <person name="Wang Y."/>
            <person name="Lv Z."/>
            <person name="Lu X."/>
            <person name="Zhang F."/>
            <person name="Jiang W."/>
            <person name="Ma Y."/>
            <person name="Chen M."/>
            <person name="Hao X."/>
            <person name="Li L."/>
            <person name="Tang Y."/>
            <person name="Lv G."/>
            <person name="Zhou Y."/>
            <person name="Sun X."/>
            <person name="Brodelius P.E."/>
            <person name="Rose J.K.C."/>
            <person name="Tang K."/>
        </authorList>
    </citation>
    <scope>NUCLEOTIDE SEQUENCE [LARGE SCALE GENOMIC DNA]</scope>
    <source>
        <strain evidence="6">cv. Huhao1</strain>
        <tissue evidence="5">Leaf</tissue>
    </source>
</reference>
<dbReference type="SUPFAM" id="SSF52833">
    <property type="entry name" value="Thioredoxin-like"/>
    <property type="match status" value="1"/>
</dbReference>
<dbReference type="GO" id="GO:0046872">
    <property type="term" value="F:metal ion binding"/>
    <property type="evidence" value="ECO:0007669"/>
    <property type="project" value="UniProtKB-UniRule"/>
</dbReference>
<keyword evidence="3 4" id="KW-0067">ATP-binding</keyword>
<evidence type="ECO:0000256" key="4">
    <source>
        <dbReference type="RuleBase" id="RU367045"/>
    </source>
</evidence>
<dbReference type="OrthoDB" id="1731810at2759"/>
<dbReference type="GO" id="GO:0035494">
    <property type="term" value="P:SNARE complex disassembly"/>
    <property type="evidence" value="ECO:0007669"/>
    <property type="project" value="InterPro"/>
</dbReference>
<sequence length="493" mass="54940">MQPVHAESYAGSSSNQPCLLISLCTKQWLSSNHPSAEEIAVQAAPASSKSLRFPPCPGKGVSGRRCIVKANLYFAELLTRICTMITAFSDHYAEVSLRGLFIFDKEGVIQHSTINNLAIGKSVDETMRTLQVLHCDHRLLATAGKPDSTLDLLFSPPHINVNGPLMSPKLLSGHYISKLYFLILPILFYKIDGVEALNNVLLTGMTNRKYLLHEALLSPGRFKVQVEISIPDENGRLQILQIYTNKMNEKSFLAPDINLQKLDAIEPTDNKGENSKSRFPHQLGSNWEVPSTEIQEGVVPNSGAIDQNRSKKRATTMITIRCLQHMFGWVPCKKLPEQQFPPLRVQMLEAVAFRQKISTNIEQVIGQINVIAPQFIIEEDENSVDPPQSVQKATTDQAIEISTQLVQTYNIMFEYSTNIQLDGSMLKFSKYTFGLANGGLLQVLEVCSGRFFVGTVMGVRSSLAARYIQSCLSFESTCESDEHHVTQEDLSFE</sequence>
<dbReference type="GO" id="GO:0005524">
    <property type="term" value="F:ATP binding"/>
    <property type="evidence" value="ECO:0007669"/>
    <property type="project" value="UniProtKB-UniRule"/>
</dbReference>
<gene>
    <name evidence="5" type="ORF">CTI12_AA284030</name>
</gene>
<dbReference type="GO" id="GO:0005795">
    <property type="term" value="C:Golgi stack"/>
    <property type="evidence" value="ECO:0007669"/>
    <property type="project" value="TreeGrafter"/>
</dbReference>
<evidence type="ECO:0000313" key="5">
    <source>
        <dbReference type="EMBL" id="PWA70618.1"/>
    </source>
</evidence>
<dbReference type="InterPro" id="IPR036249">
    <property type="entry name" value="Thioredoxin-like_sf"/>
</dbReference>
<comment type="subcellular location">
    <subcellularLocation>
        <location evidence="4">Cytoplasm</location>
    </subcellularLocation>
</comment>
<keyword evidence="6" id="KW-1185">Reference proteome</keyword>
<evidence type="ECO:0000256" key="1">
    <source>
        <dbReference type="ARBA" id="ARBA00006914"/>
    </source>
</evidence>
<dbReference type="PANTHER" id="PTHR23078">
    <property type="entry name" value="VESICULAR-FUSION PROTEIN NSF"/>
    <property type="match status" value="1"/>
</dbReference>
<dbReference type="Gene3D" id="3.40.50.300">
    <property type="entry name" value="P-loop containing nucleotide triphosphate hydrolases"/>
    <property type="match status" value="1"/>
</dbReference>
<dbReference type="Gene3D" id="1.10.8.60">
    <property type="match status" value="1"/>
</dbReference>
<keyword evidence="4" id="KW-0931">ER-Golgi transport</keyword>
<keyword evidence="4" id="KW-0378">Hydrolase</keyword>
<dbReference type="InterPro" id="IPR027417">
    <property type="entry name" value="P-loop_NTPase"/>
</dbReference>
<comment type="function">
    <text evidence="4">Required for vesicle-mediated transport. Catalyzes the fusion of transport vesicles within the Golgi cisternae. Is also required for transport from the endoplasmic reticulum to the Golgi stack. Seems to function as a fusion protein required for the delivery of cargo proteins to all compartments of the Golgi stack independent of vesicle origin.</text>
</comment>
<evidence type="ECO:0000313" key="6">
    <source>
        <dbReference type="Proteomes" id="UP000245207"/>
    </source>
</evidence>
<dbReference type="GO" id="GO:0043001">
    <property type="term" value="P:Golgi to plasma membrane protein transport"/>
    <property type="evidence" value="ECO:0007669"/>
    <property type="project" value="TreeGrafter"/>
</dbReference>
<dbReference type="PANTHER" id="PTHR23078:SF3">
    <property type="entry name" value="VESICLE-FUSING ATPASE"/>
    <property type="match status" value="1"/>
</dbReference>
<dbReference type="SUPFAM" id="SSF52540">
    <property type="entry name" value="P-loop containing nucleoside triphosphate hydrolases"/>
    <property type="match status" value="1"/>
</dbReference>